<evidence type="ECO:0000259" key="6">
    <source>
        <dbReference type="Pfam" id="PF05175"/>
    </source>
</evidence>
<comment type="caution">
    <text evidence="5">Lacks conserved residue(s) required for the propagation of feature annotation.</text>
</comment>
<organism evidence="8 9">
    <name type="scientific">Desulfofustis limnaeus</name>
    <dbReference type="NCBI Taxonomy" id="2740163"/>
    <lineage>
        <taxon>Bacteria</taxon>
        <taxon>Pseudomonadati</taxon>
        <taxon>Thermodesulfobacteriota</taxon>
        <taxon>Desulfobulbia</taxon>
        <taxon>Desulfobulbales</taxon>
        <taxon>Desulfocapsaceae</taxon>
        <taxon>Desulfofustis</taxon>
    </lineage>
</organism>
<dbReference type="InterPro" id="IPR040758">
    <property type="entry name" value="PrmC_N"/>
</dbReference>
<dbReference type="Gene3D" id="3.40.50.150">
    <property type="entry name" value="Vaccinia Virus protein VP39"/>
    <property type="match status" value="1"/>
</dbReference>
<dbReference type="HAMAP" id="MF_02126">
    <property type="entry name" value="RF_methyltr_PrmC"/>
    <property type="match status" value="1"/>
</dbReference>
<accession>A0ABN6M7V8</accession>
<feature type="domain" description="Methyltransferase small" evidence="6">
    <location>
        <begin position="107"/>
        <end position="206"/>
    </location>
</feature>
<comment type="catalytic activity">
    <reaction evidence="4 5">
        <text>L-glutaminyl-[peptide chain release factor] + S-adenosyl-L-methionine = N(5)-methyl-L-glutaminyl-[peptide chain release factor] + S-adenosyl-L-homocysteine + H(+)</text>
        <dbReference type="Rhea" id="RHEA:42896"/>
        <dbReference type="Rhea" id="RHEA-COMP:10271"/>
        <dbReference type="Rhea" id="RHEA-COMP:10272"/>
        <dbReference type="ChEBI" id="CHEBI:15378"/>
        <dbReference type="ChEBI" id="CHEBI:30011"/>
        <dbReference type="ChEBI" id="CHEBI:57856"/>
        <dbReference type="ChEBI" id="CHEBI:59789"/>
        <dbReference type="ChEBI" id="CHEBI:61891"/>
        <dbReference type="EC" id="2.1.1.297"/>
    </reaction>
</comment>
<dbReference type="Gene3D" id="1.10.8.10">
    <property type="entry name" value="DNA helicase RuvA subunit, C-terminal domain"/>
    <property type="match status" value="1"/>
</dbReference>
<dbReference type="NCBIfam" id="TIGR00536">
    <property type="entry name" value="hemK_fam"/>
    <property type="match status" value="1"/>
</dbReference>
<dbReference type="Pfam" id="PF05175">
    <property type="entry name" value="MTS"/>
    <property type="match status" value="1"/>
</dbReference>
<feature type="domain" description="Release factor glutamine methyltransferase N-terminal" evidence="7">
    <location>
        <begin position="15"/>
        <end position="84"/>
    </location>
</feature>
<keyword evidence="3 5" id="KW-0949">S-adenosyl-L-methionine</keyword>
<dbReference type="InterPro" id="IPR002052">
    <property type="entry name" value="DNA_methylase_N6_adenine_CS"/>
</dbReference>
<dbReference type="SUPFAM" id="SSF53335">
    <property type="entry name" value="S-adenosyl-L-methionine-dependent methyltransferases"/>
    <property type="match status" value="1"/>
</dbReference>
<dbReference type="InterPro" id="IPR050320">
    <property type="entry name" value="N5-glutamine_MTase"/>
</dbReference>
<evidence type="ECO:0000256" key="5">
    <source>
        <dbReference type="HAMAP-Rule" id="MF_02126"/>
    </source>
</evidence>
<dbReference type="EMBL" id="AP025516">
    <property type="protein sequence ID" value="BDD87527.1"/>
    <property type="molecule type" value="Genomic_DNA"/>
</dbReference>
<dbReference type="PANTHER" id="PTHR18895:SF74">
    <property type="entry name" value="MTRF1L RELEASE FACTOR GLUTAMINE METHYLTRANSFERASE"/>
    <property type="match status" value="1"/>
</dbReference>
<sequence length="296" mass="31788">MGAEITKPPHQVRTLLAEAAAELTAAGIADARIDAEVLLGWCLQKTRTAIYLAADDVVDAAVAARFHGLLERRRQREPLAYIIGEREFWSLSFVVSPAVLIPRPETEFLLEMVLARRNQAGQPGGAWLDLCCGSGVIAVVLARECGRSVIAADISAAALAVAQANCRRHRVVERVGLVQADGVSAFRDTALFSLIVANPPYIPGGELEALQPEVSRHEPRLALDGGPDGLRVIATLAQALPILLAEGGDCFLEIGADQGDAVIELFTAGGGEPLYESVEIYRDYAGRDRVAHLRRR</sequence>
<keyword evidence="2 5" id="KW-0808">Transferase</keyword>
<dbReference type="NCBIfam" id="TIGR03534">
    <property type="entry name" value="RF_mod_PrmC"/>
    <property type="match status" value="1"/>
</dbReference>
<name>A0ABN6M7V8_9BACT</name>
<dbReference type="InterPro" id="IPR007848">
    <property type="entry name" value="Small_mtfrase_dom"/>
</dbReference>
<dbReference type="PANTHER" id="PTHR18895">
    <property type="entry name" value="HEMK METHYLTRANSFERASE"/>
    <property type="match status" value="1"/>
</dbReference>
<evidence type="ECO:0000256" key="4">
    <source>
        <dbReference type="ARBA" id="ARBA00048391"/>
    </source>
</evidence>
<evidence type="ECO:0000259" key="7">
    <source>
        <dbReference type="Pfam" id="PF17827"/>
    </source>
</evidence>
<evidence type="ECO:0000256" key="2">
    <source>
        <dbReference type="ARBA" id="ARBA00022679"/>
    </source>
</evidence>
<dbReference type="GO" id="GO:0008168">
    <property type="term" value="F:methyltransferase activity"/>
    <property type="evidence" value="ECO:0007669"/>
    <property type="project" value="UniProtKB-KW"/>
</dbReference>
<feature type="binding site" evidence="5">
    <location>
        <begin position="198"/>
        <end position="201"/>
    </location>
    <ligand>
        <name>substrate</name>
    </ligand>
</feature>
<dbReference type="InterPro" id="IPR019874">
    <property type="entry name" value="RF_methyltr_PrmC"/>
</dbReference>
<dbReference type="InterPro" id="IPR004556">
    <property type="entry name" value="HemK-like"/>
</dbReference>
<dbReference type="Pfam" id="PF17827">
    <property type="entry name" value="PrmC_N"/>
    <property type="match status" value="1"/>
</dbReference>
<dbReference type="GO" id="GO:0032259">
    <property type="term" value="P:methylation"/>
    <property type="evidence" value="ECO:0007669"/>
    <property type="project" value="UniProtKB-KW"/>
</dbReference>
<reference evidence="8 9" key="1">
    <citation type="submission" date="2022-01" db="EMBL/GenBank/DDBJ databases">
        <title>Desulfofustis limnae sp. nov., a novel mesophilic sulfate-reducing bacterium isolated from marsh soil.</title>
        <authorList>
            <person name="Watanabe M."/>
            <person name="Takahashi A."/>
            <person name="Kojima H."/>
            <person name="Fukui M."/>
        </authorList>
    </citation>
    <scope>NUCLEOTIDE SEQUENCE [LARGE SCALE GENOMIC DNA]</scope>
    <source>
        <strain evidence="8 9">PPLL</strain>
    </source>
</reference>
<comment type="similarity">
    <text evidence="5">Belongs to the protein N5-glutamine methyltransferase family. PrmC subfamily.</text>
</comment>
<dbReference type="RefSeq" id="WP_284154550.1">
    <property type="nucleotide sequence ID" value="NZ_AP025516.1"/>
</dbReference>
<evidence type="ECO:0000256" key="3">
    <source>
        <dbReference type="ARBA" id="ARBA00022691"/>
    </source>
</evidence>
<comment type="function">
    <text evidence="5">Methylates the class 1 translation termination release factors RF1/PrfA and RF2/PrfB on the glutamine residue of the universally conserved GGQ motif.</text>
</comment>
<dbReference type="EC" id="2.1.1.297" evidence="5"/>
<evidence type="ECO:0000256" key="1">
    <source>
        <dbReference type="ARBA" id="ARBA00022603"/>
    </source>
</evidence>
<feature type="binding site" evidence="5">
    <location>
        <position position="198"/>
    </location>
    <ligand>
        <name>S-adenosyl-L-methionine</name>
        <dbReference type="ChEBI" id="CHEBI:59789"/>
    </ligand>
</feature>
<evidence type="ECO:0000313" key="9">
    <source>
        <dbReference type="Proteomes" id="UP000830055"/>
    </source>
</evidence>
<feature type="binding site" evidence="5">
    <location>
        <position position="153"/>
    </location>
    <ligand>
        <name>S-adenosyl-L-methionine</name>
        <dbReference type="ChEBI" id="CHEBI:59789"/>
    </ligand>
</feature>
<keyword evidence="1 5" id="KW-0489">Methyltransferase</keyword>
<keyword evidence="9" id="KW-1185">Reference proteome</keyword>
<proteinExistence type="inferred from homology"/>
<dbReference type="Proteomes" id="UP000830055">
    <property type="component" value="Chromosome"/>
</dbReference>
<gene>
    <name evidence="5 8" type="primary">prmC</name>
    <name evidence="8" type="ORF">DPPLL_18920</name>
</gene>
<dbReference type="InterPro" id="IPR029063">
    <property type="entry name" value="SAM-dependent_MTases_sf"/>
</dbReference>
<dbReference type="PROSITE" id="PS00092">
    <property type="entry name" value="N6_MTASE"/>
    <property type="match status" value="1"/>
</dbReference>
<protein>
    <recommendedName>
        <fullName evidence="5">Release factor glutamine methyltransferase</fullName>
        <shortName evidence="5">RF MTase</shortName>
        <ecNumber evidence="5">2.1.1.297</ecNumber>
    </recommendedName>
    <alternativeName>
        <fullName evidence="5">N5-glutamine methyltransferase PrmC</fullName>
    </alternativeName>
    <alternativeName>
        <fullName evidence="5">Protein-(glutamine-N5) MTase PrmC</fullName>
    </alternativeName>
    <alternativeName>
        <fullName evidence="5">Protein-glutamine N-methyltransferase PrmC</fullName>
    </alternativeName>
</protein>
<evidence type="ECO:0000313" key="8">
    <source>
        <dbReference type="EMBL" id="BDD87527.1"/>
    </source>
</evidence>